<evidence type="ECO:0000313" key="2">
    <source>
        <dbReference type="EMBL" id="EOI58547.1"/>
    </source>
</evidence>
<reference evidence="3 5" key="2">
    <citation type="submission" date="2013-03" db="EMBL/GenBank/DDBJ databases">
        <title>The Genome Sequence of Enterococcus gilvus ATCC BAA-350 (PacBio/Illumina hybrid assembly).</title>
        <authorList>
            <consortium name="The Broad Institute Genomics Platform"/>
            <consortium name="The Broad Institute Genome Sequencing Center for Infectious Disease"/>
            <person name="Earl A."/>
            <person name="Russ C."/>
            <person name="Gilmore M."/>
            <person name="Surin D."/>
            <person name="Walker B."/>
            <person name="Young S."/>
            <person name="Zeng Q."/>
            <person name="Gargeya S."/>
            <person name="Fitzgerald M."/>
            <person name="Haas B."/>
            <person name="Abouelleil A."/>
            <person name="Allen A.W."/>
            <person name="Alvarado L."/>
            <person name="Arachchi H.M."/>
            <person name="Berlin A.M."/>
            <person name="Chapman S.B."/>
            <person name="Gainer-Dewar J."/>
            <person name="Goldberg J."/>
            <person name="Griggs A."/>
            <person name="Gujja S."/>
            <person name="Hansen M."/>
            <person name="Howarth C."/>
            <person name="Imamovic A."/>
            <person name="Ireland A."/>
            <person name="Larimer J."/>
            <person name="McCowan C."/>
            <person name="Murphy C."/>
            <person name="Pearson M."/>
            <person name="Poon T.W."/>
            <person name="Priest M."/>
            <person name="Roberts A."/>
            <person name="Saif S."/>
            <person name="Shea T."/>
            <person name="Sisk P."/>
            <person name="Sykes S."/>
            <person name="Wortman J."/>
            <person name="Nusbaum C."/>
            <person name="Birren B."/>
        </authorList>
    </citation>
    <scope>NUCLEOTIDE SEQUENCE [LARGE SCALE GENOMIC DNA]</scope>
    <source>
        <strain evidence="3 5">ATCC BAA-350</strain>
    </source>
</reference>
<evidence type="ECO:0000313" key="3">
    <source>
        <dbReference type="EMBL" id="EOW79601.1"/>
    </source>
</evidence>
<feature type="domain" description="WxL" evidence="1">
    <location>
        <begin position="15"/>
        <end position="229"/>
    </location>
</feature>
<dbReference type="Proteomes" id="UP000013750">
    <property type="component" value="Unassembled WGS sequence"/>
</dbReference>
<evidence type="ECO:0000259" key="1">
    <source>
        <dbReference type="Pfam" id="PF13731"/>
    </source>
</evidence>
<protein>
    <recommendedName>
        <fullName evidence="1">WxL domain-containing protein</fullName>
    </recommendedName>
</protein>
<proteinExistence type="predicted"/>
<organism evidence="2 4">
    <name type="scientific">Enterococcus gilvus ATCC BAA-350</name>
    <dbReference type="NCBI Taxonomy" id="1158614"/>
    <lineage>
        <taxon>Bacteria</taxon>
        <taxon>Bacillati</taxon>
        <taxon>Bacillota</taxon>
        <taxon>Bacilli</taxon>
        <taxon>Lactobacillales</taxon>
        <taxon>Enterococcaceae</taxon>
        <taxon>Enterococcus</taxon>
    </lineage>
</organism>
<evidence type="ECO:0000313" key="4">
    <source>
        <dbReference type="Proteomes" id="UP000013750"/>
    </source>
</evidence>
<dbReference type="EMBL" id="AJDQ01000003">
    <property type="protein sequence ID" value="EOI58547.1"/>
    <property type="molecule type" value="Genomic_DNA"/>
</dbReference>
<dbReference type="InterPro" id="IPR027994">
    <property type="entry name" value="WxL_dom"/>
</dbReference>
<dbReference type="Proteomes" id="UP000014160">
    <property type="component" value="Unassembled WGS sequence"/>
</dbReference>
<evidence type="ECO:0000313" key="5">
    <source>
        <dbReference type="Proteomes" id="UP000014160"/>
    </source>
</evidence>
<gene>
    <name evidence="3" type="ORF">I592_03741</name>
    <name evidence="2" type="ORF">UKC_00620</name>
</gene>
<dbReference type="HOGENOM" id="CLU_067278_1_0_9"/>
<dbReference type="EMBL" id="ASWH01000002">
    <property type="protein sequence ID" value="EOW79601.1"/>
    <property type="molecule type" value="Genomic_DNA"/>
</dbReference>
<dbReference type="Pfam" id="PF13731">
    <property type="entry name" value="WxL"/>
    <property type="match status" value="1"/>
</dbReference>
<dbReference type="AlphaFoldDB" id="R2Y856"/>
<sequence>MVSLLFIGGTGAHAEDTNTHMKYQSGGGTTTKPLDPLLPDPTKPVVPVDPTNPVGPPAGTGGSLSLDFSSSIQFGNQAISTKDETYYAHAQEYTDFDGVKKKGPNYVQVTDVRGTGSGWKLGVKQNGQFQTSESQKLSGAELIFTQGGMISNLSNAYAPVASSGFSLPLDAEINVITADTDKGFGTWLYRFGTNEATGGQAIQLKVPGKTVKYAKKYQTTVTWTLKDVP</sequence>
<dbReference type="PATRIC" id="fig|1158614.3.peg.639"/>
<dbReference type="RefSeq" id="WP_010779069.1">
    <property type="nucleotide sequence ID" value="NZ_ASWH01000002.1"/>
</dbReference>
<reference evidence="2 4" key="1">
    <citation type="submission" date="2013-02" db="EMBL/GenBank/DDBJ databases">
        <title>The Genome Sequence of Enterococcus gilvus ATCC BAA-350.</title>
        <authorList>
            <consortium name="The Broad Institute Genome Sequencing Platform"/>
            <consortium name="The Broad Institute Genome Sequencing Center for Infectious Disease"/>
            <person name="Earl A.M."/>
            <person name="Gilmore M.S."/>
            <person name="Lebreton F."/>
            <person name="Walker B."/>
            <person name="Young S.K."/>
            <person name="Zeng Q."/>
            <person name="Gargeya S."/>
            <person name="Fitzgerald M."/>
            <person name="Haas B."/>
            <person name="Abouelleil A."/>
            <person name="Alvarado L."/>
            <person name="Arachchi H.M."/>
            <person name="Berlin A.M."/>
            <person name="Chapman S.B."/>
            <person name="Dewar J."/>
            <person name="Goldberg J."/>
            <person name="Griggs A."/>
            <person name="Gujja S."/>
            <person name="Hansen M."/>
            <person name="Howarth C."/>
            <person name="Imamovic A."/>
            <person name="Larimer J."/>
            <person name="McCowan C."/>
            <person name="Murphy C."/>
            <person name="Neiman D."/>
            <person name="Pearson M."/>
            <person name="Priest M."/>
            <person name="Roberts A."/>
            <person name="Saif S."/>
            <person name="Shea T."/>
            <person name="Sisk P."/>
            <person name="Sykes S."/>
            <person name="Wortman J."/>
            <person name="Nusbaum C."/>
            <person name="Birren B."/>
        </authorList>
    </citation>
    <scope>NUCLEOTIDE SEQUENCE [LARGE SCALE GENOMIC DNA]</scope>
    <source>
        <strain evidence="2 4">ATCC BAA-350</strain>
    </source>
</reference>
<keyword evidence="5" id="KW-1185">Reference proteome</keyword>
<accession>R2Y856</accession>
<name>R2Y856_9ENTE</name>
<comment type="caution">
    <text evidence="2">The sequence shown here is derived from an EMBL/GenBank/DDBJ whole genome shotgun (WGS) entry which is preliminary data.</text>
</comment>
<dbReference type="OrthoDB" id="2339326at2"/>
<dbReference type="eggNOG" id="ENOG5030E2P">
    <property type="taxonomic scope" value="Bacteria"/>
</dbReference>